<name>A0ACC0BWF7_CATRO</name>
<protein>
    <submittedName>
        <fullName evidence="1">Uncharacterized protein</fullName>
    </submittedName>
</protein>
<gene>
    <name evidence="1" type="ORF">M9H77_07955</name>
</gene>
<reference evidence="2" key="1">
    <citation type="journal article" date="2023" name="Nat. Plants">
        <title>Single-cell RNA sequencing provides a high-resolution roadmap for understanding the multicellular compartmentation of specialized metabolism.</title>
        <authorList>
            <person name="Sun S."/>
            <person name="Shen X."/>
            <person name="Li Y."/>
            <person name="Li Y."/>
            <person name="Wang S."/>
            <person name="Li R."/>
            <person name="Zhang H."/>
            <person name="Shen G."/>
            <person name="Guo B."/>
            <person name="Wei J."/>
            <person name="Xu J."/>
            <person name="St-Pierre B."/>
            <person name="Chen S."/>
            <person name="Sun C."/>
        </authorList>
    </citation>
    <scope>NUCLEOTIDE SEQUENCE [LARGE SCALE GENOMIC DNA]</scope>
</reference>
<evidence type="ECO:0000313" key="1">
    <source>
        <dbReference type="EMBL" id="KAI5677005.1"/>
    </source>
</evidence>
<dbReference type="EMBL" id="CM044702">
    <property type="protein sequence ID" value="KAI5677005.1"/>
    <property type="molecule type" value="Genomic_DNA"/>
</dbReference>
<sequence length="645" mass="73550">MKKIESSKLLPFLFCWILCGCAIGRSSASILEKELLLGVAPEDENYYQKLFTSSSATVKCKDGSTNFNKSRLNDDFCDCPDASDEPGTSACPNGKFYCKNVGHVPLSLFSSRVNDGICDCCDGSDEYDGKIKCPNTCWEAGKVARDKLKKKIATYQEGVTIRKQDIEQAKLSIAKDEAELTKLKNEEKILKKLVQQLKDHKERIEKAEEKERLQKEKEEEERKEAEEASQKDQNAGEEAENSEGKPLNNDVQDKIGLLSDSPSPQDLVKNHDNSKHEVEHSNRLVKEELPNSDAKPAEVDTQDLLKNHENFKHEVEHSDHVVKDELPNADAKSAEGDTQEVEVTETTDSLSREELGRLVASRWTRERTEQQTEEATTAEEHKHEKHEESPVDSYEEEYNGYDSEDNESSYDDDNGADVEDQMDDLGIEDHDDSSSYKLESDDEHDLSDITSSEPSWLEKIQNTVRSIIQAVNPFKTPVDISEAERVRKEYDESSAKLTKIQSRISSLTEKLKLDFGTEKEFYSFYGQCFESKQNKYVYKICPYKQASQVEGHSTTRLGTWEKFEDSYRIMQFMNGDHCWNGPNRSLKVKLRCGLKNEVSDVDEPSRCEYLALLSTPALCVEERLKELQDKLEMMNKQQPTNHDEL</sequence>
<evidence type="ECO:0000313" key="2">
    <source>
        <dbReference type="Proteomes" id="UP001060085"/>
    </source>
</evidence>
<accession>A0ACC0BWF7</accession>
<proteinExistence type="predicted"/>
<organism evidence="1 2">
    <name type="scientific">Catharanthus roseus</name>
    <name type="common">Madagascar periwinkle</name>
    <name type="synonym">Vinca rosea</name>
    <dbReference type="NCBI Taxonomy" id="4058"/>
    <lineage>
        <taxon>Eukaryota</taxon>
        <taxon>Viridiplantae</taxon>
        <taxon>Streptophyta</taxon>
        <taxon>Embryophyta</taxon>
        <taxon>Tracheophyta</taxon>
        <taxon>Spermatophyta</taxon>
        <taxon>Magnoliopsida</taxon>
        <taxon>eudicotyledons</taxon>
        <taxon>Gunneridae</taxon>
        <taxon>Pentapetalae</taxon>
        <taxon>asterids</taxon>
        <taxon>lamiids</taxon>
        <taxon>Gentianales</taxon>
        <taxon>Apocynaceae</taxon>
        <taxon>Rauvolfioideae</taxon>
        <taxon>Vinceae</taxon>
        <taxon>Catharanthinae</taxon>
        <taxon>Catharanthus</taxon>
    </lineage>
</organism>
<keyword evidence="2" id="KW-1185">Reference proteome</keyword>
<dbReference type="Proteomes" id="UP001060085">
    <property type="component" value="Linkage Group LG02"/>
</dbReference>
<comment type="caution">
    <text evidence="1">The sequence shown here is derived from an EMBL/GenBank/DDBJ whole genome shotgun (WGS) entry which is preliminary data.</text>
</comment>